<dbReference type="Proteomes" id="UP001359559">
    <property type="component" value="Unassembled WGS sequence"/>
</dbReference>
<keyword evidence="1" id="KW-0472">Membrane</keyword>
<evidence type="ECO:0000313" key="2">
    <source>
        <dbReference type="EMBL" id="KAK7319412.1"/>
    </source>
</evidence>
<organism evidence="2 3">
    <name type="scientific">Clitoria ternatea</name>
    <name type="common">Butterfly pea</name>
    <dbReference type="NCBI Taxonomy" id="43366"/>
    <lineage>
        <taxon>Eukaryota</taxon>
        <taxon>Viridiplantae</taxon>
        <taxon>Streptophyta</taxon>
        <taxon>Embryophyta</taxon>
        <taxon>Tracheophyta</taxon>
        <taxon>Spermatophyta</taxon>
        <taxon>Magnoliopsida</taxon>
        <taxon>eudicotyledons</taxon>
        <taxon>Gunneridae</taxon>
        <taxon>Pentapetalae</taxon>
        <taxon>rosids</taxon>
        <taxon>fabids</taxon>
        <taxon>Fabales</taxon>
        <taxon>Fabaceae</taxon>
        <taxon>Papilionoideae</taxon>
        <taxon>50 kb inversion clade</taxon>
        <taxon>NPAAA clade</taxon>
        <taxon>indigoferoid/millettioid clade</taxon>
        <taxon>Phaseoleae</taxon>
        <taxon>Clitoria</taxon>
    </lineage>
</organism>
<name>A0AAN9Q2C6_CLITE</name>
<dbReference type="EMBL" id="JAYKXN010000001">
    <property type="protein sequence ID" value="KAK7319412.1"/>
    <property type="molecule type" value="Genomic_DNA"/>
</dbReference>
<dbReference type="AlphaFoldDB" id="A0AAN9Q2C6"/>
<feature type="transmembrane region" description="Helical" evidence="1">
    <location>
        <begin position="6"/>
        <end position="26"/>
    </location>
</feature>
<proteinExistence type="predicted"/>
<keyword evidence="3" id="KW-1185">Reference proteome</keyword>
<reference evidence="2 3" key="1">
    <citation type="submission" date="2024-01" db="EMBL/GenBank/DDBJ databases">
        <title>The genomes of 5 underutilized Papilionoideae crops provide insights into root nodulation and disease resistance.</title>
        <authorList>
            <person name="Yuan L."/>
        </authorList>
    </citation>
    <scope>NUCLEOTIDE SEQUENCE [LARGE SCALE GENOMIC DNA]</scope>
    <source>
        <strain evidence="2">LY-2023</strain>
        <tissue evidence="2">Leaf</tissue>
    </source>
</reference>
<accession>A0AAN9Q2C6</accession>
<comment type="caution">
    <text evidence="2">The sequence shown here is derived from an EMBL/GenBank/DDBJ whole genome shotgun (WGS) entry which is preliminary data.</text>
</comment>
<evidence type="ECO:0000256" key="1">
    <source>
        <dbReference type="SAM" id="Phobius"/>
    </source>
</evidence>
<keyword evidence="1" id="KW-1133">Transmembrane helix</keyword>
<keyword evidence="1" id="KW-0812">Transmembrane</keyword>
<feature type="transmembrane region" description="Helical" evidence="1">
    <location>
        <begin position="38"/>
        <end position="63"/>
    </location>
</feature>
<sequence>MCFQCGRAISVVCVCVCVSLVFELLLNSVKIEGIECGILASRVVICLLFGFTGDFSFPRLWMIDGHPKATRFSEAWFRMKEKWMKGIYLLGGRMGGGVSLLNNLMYMRQQVCHLVEFDDVKEFTVVSIR</sequence>
<protein>
    <submittedName>
        <fullName evidence="2">Uncharacterized protein</fullName>
    </submittedName>
</protein>
<evidence type="ECO:0000313" key="3">
    <source>
        <dbReference type="Proteomes" id="UP001359559"/>
    </source>
</evidence>
<gene>
    <name evidence="2" type="ORF">RJT34_04133</name>
</gene>